<dbReference type="Proteomes" id="UP000078542">
    <property type="component" value="Unassembled WGS sequence"/>
</dbReference>
<name>A0A151I8I9_9HYME</name>
<organism evidence="2 3">
    <name type="scientific">Cyphomyrmex costatus</name>
    <dbReference type="NCBI Taxonomy" id="456900"/>
    <lineage>
        <taxon>Eukaryota</taxon>
        <taxon>Metazoa</taxon>
        <taxon>Ecdysozoa</taxon>
        <taxon>Arthropoda</taxon>
        <taxon>Hexapoda</taxon>
        <taxon>Insecta</taxon>
        <taxon>Pterygota</taxon>
        <taxon>Neoptera</taxon>
        <taxon>Endopterygota</taxon>
        <taxon>Hymenoptera</taxon>
        <taxon>Apocrita</taxon>
        <taxon>Aculeata</taxon>
        <taxon>Formicoidea</taxon>
        <taxon>Formicidae</taxon>
        <taxon>Myrmicinae</taxon>
        <taxon>Cyphomyrmex</taxon>
    </lineage>
</organism>
<reference evidence="2 3" key="1">
    <citation type="submission" date="2016-03" db="EMBL/GenBank/DDBJ databases">
        <title>Cyphomyrmex costatus WGS genome.</title>
        <authorList>
            <person name="Nygaard S."/>
            <person name="Hu H."/>
            <person name="Boomsma J."/>
            <person name="Zhang G."/>
        </authorList>
    </citation>
    <scope>NUCLEOTIDE SEQUENCE [LARGE SCALE GENOMIC DNA]</scope>
    <source>
        <strain evidence="2">MS0001</strain>
        <tissue evidence="2">Whole body</tissue>
    </source>
</reference>
<gene>
    <name evidence="2" type="ORF">ALC62_14766</name>
</gene>
<protein>
    <submittedName>
        <fullName evidence="2">Uncharacterized protein</fullName>
    </submittedName>
</protein>
<dbReference type="EMBL" id="KQ978366">
    <property type="protein sequence ID" value="KYM94593.1"/>
    <property type="molecule type" value="Genomic_DNA"/>
</dbReference>
<feature type="compositionally biased region" description="Basic and acidic residues" evidence="1">
    <location>
        <begin position="258"/>
        <end position="278"/>
    </location>
</feature>
<feature type="compositionally biased region" description="Basic and acidic residues" evidence="1">
    <location>
        <begin position="222"/>
        <end position="235"/>
    </location>
</feature>
<accession>A0A151I8I9</accession>
<keyword evidence="3" id="KW-1185">Reference proteome</keyword>
<evidence type="ECO:0000313" key="3">
    <source>
        <dbReference type="Proteomes" id="UP000078542"/>
    </source>
</evidence>
<evidence type="ECO:0000313" key="2">
    <source>
        <dbReference type="EMBL" id="KYM94593.1"/>
    </source>
</evidence>
<feature type="region of interest" description="Disordered" evidence="1">
    <location>
        <begin position="173"/>
        <end position="200"/>
    </location>
</feature>
<dbReference type="AlphaFoldDB" id="A0A151I8I9"/>
<sequence>MHAHAREGELAGSAAADSLRGENSKSFAVTIFLTASPASSSTSVKMMVARTVPVTSSPNGTKDRVSGAARCRRRGPSCTLSRINRHIRERHGRRFCGRHTGPVAVEFTVFLRATLQPPLSTGVEHTLAVETISLSSLPTPMLRSSRTVTAGEDEWTNGIFQDSERIPRGIVAQTAERKEQSSRDSAAIAAREDARRRKDGIKRAAQRFRADFRRDDAANEKRGWVDGKTSGDDTKMMGVRSRRNDWKPDSGAPLVGRRQSEFRSQRGRKGPNDPELRASPRPMQSP</sequence>
<feature type="region of interest" description="Disordered" evidence="1">
    <location>
        <begin position="222"/>
        <end position="286"/>
    </location>
</feature>
<proteinExistence type="predicted"/>
<evidence type="ECO:0000256" key="1">
    <source>
        <dbReference type="SAM" id="MobiDB-lite"/>
    </source>
</evidence>